<comment type="caution">
    <text evidence="2">The sequence shown here is derived from an EMBL/GenBank/DDBJ whole genome shotgun (WGS) entry which is preliminary data.</text>
</comment>
<keyword evidence="3" id="KW-1185">Reference proteome</keyword>
<sequence length="93" mass="10786">MNVRGPWRKSIQAAKPIGVRFGPAWLFNRDTFHSRREQALETTLNNLAQRLAEAEIALIQEQSRRRLCALRAEQAEKDLQRLQGLLHHGQKFV</sequence>
<name>A0ABV7G675_9PROT</name>
<evidence type="ECO:0000313" key="3">
    <source>
        <dbReference type="Proteomes" id="UP001595593"/>
    </source>
</evidence>
<organism evidence="2 3">
    <name type="scientific">Teichococcus globiformis</name>
    <dbReference type="NCBI Taxonomy" id="2307229"/>
    <lineage>
        <taxon>Bacteria</taxon>
        <taxon>Pseudomonadati</taxon>
        <taxon>Pseudomonadota</taxon>
        <taxon>Alphaproteobacteria</taxon>
        <taxon>Acetobacterales</taxon>
        <taxon>Roseomonadaceae</taxon>
        <taxon>Roseomonas</taxon>
    </lineage>
</organism>
<dbReference type="EMBL" id="JBHRTN010000014">
    <property type="protein sequence ID" value="MFC3126176.1"/>
    <property type="molecule type" value="Genomic_DNA"/>
</dbReference>
<proteinExistence type="predicted"/>
<accession>A0ABV7G675</accession>
<gene>
    <name evidence="2" type="ORF">ACFOD4_13995</name>
</gene>
<evidence type="ECO:0000313" key="2">
    <source>
        <dbReference type="EMBL" id="MFC3126176.1"/>
    </source>
</evidence>
<reference evidence="3" key="1">
    <citation type="journal article" date="2019" name="Int. J. Syst. Evol. Microbiol.">
        <title>The Global Catalogue of Microorganisms (GCM) 10K type strain sequencing project: providing services to taxonomists for standard genome sequencing and annotation.</title>
        <authorList>
            <consortium name="The Broad Institute Genomics Platform"/>
            <consortium name="The Broad Institute Genome Sequencing Center for Infectious Disease"/>
            <person name="Wu L."/>
            <person name="Ma J."/>
        </authorList>
    </citation>
    <scope>NUCLEOTIDE SEQUENCE [LARGE SCALE GENOMIC DNA]</scope>
    <source>
        <strain evidence="3">KCTC 52094</strain>
    </source>
</reference>
<evidence type="ECO:0000256" key="1">
    <source>
        <dbReference type="SAM" id="Coils"/>
    </source>
</evidence>
<dbReference type="RefSeq" id="WP_379597346.1">
    <property type="nucleotide sequence ID" value="NZ_JBHRTN010000014.1"/>
</dbReference>
<feature type="coiled-coil region" evidence="1">
    <location>
        <begin position="37"/>
        <end position="64"/>
    </location>
</feature>
<protein>
    <submittedName>
        <fullName evidence="2">Uncharacterized protein</fullName>
    </submittedName>
</protein>
<dbReference type="Proteomes" id="UP001595593">
    <property type="component" value="Unassembled WGS sequence"/>
</dbReference>
<keyword evidence="1" id="KW-0175">Coiled coil</keyword>